<evidence type="ECO:0000313" key="1">
    <source>
        <dbReference type="EMBL" id="GAA4824134.1"/>
    </source>
</evidence>
<dbReference type="InterPro" id="IPR009057">
    <property type="entry name" value="Homeodomain-like_sf"/>
</dbReference>
<dbReference type="Gene3D" id="1.10.357.10">
    <property type="entry name" value="Tetracycline Repressor, domain 2"/>
    <property type="match status" value="1"/>
</dbReference>
<comment type="caution">
    <text evidence="1">The sequence shown here is derived from an EMBL/GenBank/DDBJ whole genome shotgun (WGS) entry which is preliminary data.</text>
</comment>
<organism evidence="1 2">
    <name type="scientific">Tomitella cavernea</name>
    <dbReference type="NCBI Taxonomy" id="1387982"/>
    <lineage>
        <taxon>Bacteria</taxon>
        <taxon>Bacillati</taxon>
        <taxon>Actinomycetota</taxon>
        <taxon>Actinomycetes</taxon>
        <taxon>Mycobacteriales</taxon>
        <taxon>Tomitella</taxon>
    </lineage>
</organism>
<gene>
    <name evidence="1" type="ORF">GCM10023353_36380</name>
</gene>
<dbReference type="SUPFAM" id="SSF46689">
    <property type="entry name" value="Homeodomain-like"/>
    <property type="match status" value="1"/>
</dbReference>
<sequence length="250" mass="27098">MYRSVESIERTYFAWIGTVGLLLMKTRRDGRSARWDQHRAERRAEVITTAVRLIAEGRDGANVAMLSAATPIPRSTIYRLFNSTAELEEAIRQGIVARLLDDIDLHVDHDDSIATFARRSVGAYTSWVATNPRLQIYMTGRTGSPSPGSPAVSNGRRQFVAVVADALRELLRRSAPDSTIDWIAARSASGIVALVESVVVDAYVERSEIADGAPHLVEFLSGALRGVVIAAGRARGVDLDVDASRGVPAG</sequence>
<protein>
    <recommendedName>
        <fullName evidence="3">TetR/AcrR family transcriptional regulator</fullName>
    </recommendedName>
</protein>
<keyword evidence="2" id="KW-1185">Reference proteome</keyword>
<dbReference type="EMBL" id="BAABKQ010000001">
    <property type="protein sequence ID" value="GAA4824134.1"/>
    <property type="molecule type" value="Genomic_DNA"/>
</dbReference>
<accession>A0ABP9D129</accession>
<name>A0ABP9D129_9ACTN</name>
<dbReference type="Proteomes" id="UP001500839">
    <property type="component" value="Unassembled WGS sequence"/>
</dbReference>
<evidence type="ECO:0000313" key="2">
    <source>
        <dbReference type="Proteomes" id="UP001500839"/>
    </source>
</evidence>
<evidence type="ECO:0008006" key="3">
    <source>
        <dbReference type="Google" id="ProtNLM"/>
    </source>
</evidence>
<reference evidence="2" key="1">
    <citation type="journal article" date="2019" name="Int. J. Syst. Evol. Microbiol.">
        <title>The Global Catalogue of Microorganisms (GCM) 10K type strain sequencing project: providing services to taxonomists for standard genome sequencing and annotation.</title>
        <authorList>
            <consortium name="The Broad Institute Genomics Platform"/>
            <consortium name="The Broad Institute Genome Sequencing Center for Infectious Disease"/>
            <person name="Wu L."/>
            <person name="Ma J."/>
        </authorList>
    </citation>
    <scope>NUCLEOTIDE SEQUENCE [LARGE SCALE GENOMIC DNA]</scope>
    <source>
        <strain evidence="2">JCM 18542</strain>
    </source>
</reference>
<proteinExistence type="predicted"/>